<dbReference type="SUPFAM" id="SSF53067">
    <property type="entry name" value="Actin-like ATPase domain"/>
    <property type="match status" value="2"/>
</dbReference>
<keyword evidence="2 4" id="KW-0547">Nucleotide-binding</keyword>
<dbReference type="InterPro" id="IPR018181">
    <property type="entry name" value="Heat_shock_70_CS"/>
</dbReference>
<organism evidence="5 6">
    <name type="scientific">Methylophilus luteus</name>
    <dbReference type="NCBI Taxonomy" id="640108"/>
    <lineage>
        <taxon>Bacteria</taxon>
        <taxon>Pseudomonadati</taxon>
        <taxon>Pseudomonadota</taxon>
        <taxon>Betaproteobacteria</taxon>
        <taxon>Nitrosomonadales</taxon>
        <taxon>Methylophilaceae</taxon>
        <taxon>Methylophilus</taxon>
    </lineage>
</organism>
<proteinExistence type="inferred from homology"/>
<dbReference type="RefSeq" id="WP_379054508.1">
    <property type="nucleotide sequence ID" value="NZ_JBHTKB010000001.1"/>
</dbReference>
<evidence type="ECO:0000313" key="6">
    <source>
        <dbReference type="Proteomes" id="UP001597128"/>
    </source>
</evidence>
<dbReference type="Pfam" id="PF00012">
    <property type="entry name" value="HSP70"/>
    <property type="match status" value="2"/>
</dbReference>
<dbReference type="InterPro" id="IPR013126">
    <property type="entry name" value="Hsp_70_fam"/>
</dbReference>
<keyword evidence="6" id="KW-1185">Reference proteome</keyword>
<protein>
    <submittedName>
        <fullName evidence="5">Hsp70 family protein</fullName>
    </submittedName>
</protein>
<dbReference type="InterPro" id="IPR043129">
    <property type="entry name" value="ATPase_NBD"/>
</dbReference>
<dbReference type="Gene3D" id="3.30.420.40">
    <property type="match status" value="2"/>
</dbReference>
<dbReference type="InterPro" id="IPR029047">
    <property type="entry name" value="HSP70_peptide-bd_sf"/>
</dbReference>
<dbReference type="PANTHER" id="PTHR19375">
    <property type="entry name" value="HEAT SHOCK PROTEIN 70KDA"/>
    <property type="match status" value="1"/>
</dbReference>
<gene>
    <name evidence="5" type="ORF">ACFQ1Z_00375</name>
</gene>
<evidence type="ECO:0000256" key="3">
    <source>
        <dbReference type="ARBA" id="ARBA00022840"/>
    </source>
</evidence>
<dbReference type="SUPFAM" id="SSF100920">
    <property type="entry name" value="Heat shock protein 70kD (HSP70), peptide-binding domain"/>
    <property type="match status" value="1"/>
</dbReference>
<dbReference type="PRINTS" id="PR00301">
    <property type="entry name" value="HEATSHOCK70"/>
</dbReference>
<evidence type="ECO:0000256" key="4">
    <source>
        <dbReference type="RuleBase" id="RU003322"/>
    </source>
</evidence>
<dbReference type="PROSITE" id="PS00329">
    <property type="entry name" value="HSP70_2"/>
    <property type="match status" value="1"/>
</dbReference>
<name>A0ABW3F0P7_9PROT</name>
<comment type="caution">
    <text evidence="5">The sequence shown here is derived from an EMBL/GenBank/DDBJ whole genome shotgun (WGS) entry which is preliminary data.</text>
</comment>
<evidence type="ECO:0000256" key="2">
    <source>
        <dbReference type="ARBA" id="ARBA00022741"/>
    </source>
</evidence>
<dbReference type="PROSITE" id="PS00297">
    <property type="entry name" value="HSP70_1"/>
    <property type="match status" value="1"/>
</dbReference>
<dbReference type="Gene3D" id="3.90.640.10">
    <property type="entry name" value="Actin, Chain A, domain 4"/>
    <property type="match status" value="1"/>
</dbReference>
<keyword evidence="3 4" id="KW-0067">ATP-binding</keyword>
<evidence type="ECO:0000256" key="1">
    <source>
        <dbReference type="ARBA" id="ARBA00007381"/>
    </source>
</evidence>
<reference evidence="6" key="1">
    <citation type="journal article" date="2019" name="Int. J. Syst. Evol. Microbiol.">
        <title>The Global Catalogue of Microorganisms (GCM) 10K type strain sequencing project: providing services to taxonomists for standard genome sequencing and annotation.</title>
        <authorList>
            <consortium name="The Broad Institute Genomics Platform"/>
            <consortium name="The Broad Institute Genome Sequencing Center for Infectious Disease"/>
            <person name="Wu L."/>
            <person name="Ma J."/>
        </authorList>
    </citation>
    <scope>NUCLEOTIDE SEQUENCE [LARGE SCALE GENOMIC DNA]</scope>
    <source>
        <strain evidence="6">CCUG 58412</strain>
    </source>
</reference>
<accession>A0ABW3F0P7</accession>
<dbReference type="Gene3D" id="2.60.34.10">
    <property type="entry name" value="Substrate Binding Domain Of DNAk, Chain A, domain 1"/>
    <property type="match status" value="1"/>
</dbReference>
<dbReference type="Proteomes" id="UP001597128">
    <property type="component" value="Unassembled WGS sequence"/>
</dbReference>
<comment type="similarity">
    <text evidence="1 4">Belongs to the heat shock protein 70 family.</text>
</comment>
<evidence type="ECO:0000313" key="5">
    <source>
        <dbReference type="EMBL" id="MFD0911987.1"/>
    </source>
</evidence>
<dbReference type="EMBL" id="JBHTKB010000001">
    <property type="protein sequence ID" value="MFD0911987.1"/>
    <property type="molecule type" value="Genomic_DNA"/>
</dbReference>
<sequence>MILGIDLGTTNSLICYLKQGVPVAIPNAAGKFLTPSVVGVDDDVMLVGAAARERLYKFPQLTSHSFKRLMGSKQSVRLGGKQYSPEDLSALVLRALKADAEIYLGTEVKDVVISVPAYFNESQRRATKVAGELAGLNVRQLINEPTAAALFHGIQDYETEAKFLIFDLGGGTFDVSILEKFEGVMEVRATGGDSFLGGDDFTQVLVDLFGSKTELSAAQLHNPAIVSAIRFVAEDAKRNFSEQNQISMQVQVAGELKSALITLEEFETACKGLLERLRTPIERALRDARLRVGDLDELVMVGGATRMGLIRKLVSQLFGRLPARYIDPDQTIGLGTAVCAGLIAKDIAFNEIVLTDVCPHTLGTEVLDYDQQNQAIGLTFLPIIERNTIVPASRVQTVVTSNDGQTQLSIRVFQGESRDCSKNVLLETLELDIPARPKGEISAAIRYTYDINGMLEVDVDVENAGIHKNLVISKLAGTIDAEEIAERRKVLAALKVHPRDQEENRYLLERGERLYEQFLGERRDHVRLLLTQFIAVIEKQDPLEILKAREAFLRALNSLDRGEVW</sequence>